<feature type="region of interest" description="Disordered" evidence="1">
    <location>
        <begin position="755"/>
        <end position="805"/>
    </location>
</feature>
<reference evidence="3 4" key="1">
    <citation type="journal article" date="2016" name="Proc. Natl. Acad. Sci. U.S.A.">
        <title>Comparative genomics of biotechnologically important yeasts.</title>
        <authorList>
            <person name="Riley R."/>
            <person name="Haridas S."/>
            <person name="Wolfe K.H."/>
            <person name="Lopes M.R."/>
            <person name="Hittinger C.T."/>
            <person name="Goeker M."/>
            <person name="Salamov A.A."/>
            <person name="Wisecaver J.H."/>
            <person name="Long T.M."/>
            <person name="Calvey C.H."/>
            <person name="Aerts A.L."/>
            <person name="Barry K.W."/>
            <person name="Choi C."/>
            <person name="Clum A."/>
            <person name="Coughlan A.Y."/>
            <person name="Deshpande S."/>
            <person name="Douglass A.P."/>
            <person name="Hanson S.J."/>
            <person name="Klenk H.-P."/>
            <person name="LaButti K.M."/>
            <person name="Lapidus A."/>
            <person name="Lindquist E.A."/>
            <person name="Lipzen A.M."/>
            <person name="Meier-Kolthoff J.P."/>
            <person name="Ohm R.A."/>
            <person name="Otillar R.P."/>
            <person name="Pangilinan J.L."/>
            <person name="Peng Y."/>
            <person name="Rokas A."/>
            <person name="Rosa C.A."/>
            <person name="Scheuner C."/>
            <person name="Sibirny A.A."/>
            <person name="Slot J.C."/>
            <person name="Stielow J.B."/>
            <person name="Sun H."/>
            <person name="Kurtzman C.P."/>
            <person name="Blackwell M."/>
            <person name="Grigoriev I.V."/>
            <person name="Jeffries T.W."/>
        </authorList>
    </citation>
    <scope>NUCLEOTIDE SEQUENCE [LARGE SCALE GENOMIC DNA]</scope>
    <source>
        <strain evidence="3 4">DSM 6958</strain>
    </source>
</reference>
<dbReference type="STRING" id="857566.A0A1E3PQ50"/>
<feature type="region of interest" description="Disordered" evidence="1">
    <location>
        <begin position="127"/>
        <end position="165"/>
    </location>
</feature>
<dbReference type="PROSITE" id="PS51205">
    <property type="entry name" value="VPS9"/>
    <property type="match status" value="1"/>
</dbReference>
<feature type="compositionally biased region" description="Low complexity" evidence="1">
    <location>
        <begin position="618"/>
        <end position="640"/>
    </location>
</feature>
<feature type="compositionally biased region" description="Low complexity" evidence="1">
    <location>
        <begin position="581"/>
        <end position="592"/>
    </location>
</feature>
<feature type="compositionally biased region" description="Polar residues" evidence="1">
    <location>
        <begin position="151"/>
        <end position="165"/>
    </location>
</feature>
<feature type="compositionally biased region" description="Polar residues" evidence="1">
    <location>
        <begin position="781"/>
        <end position="805"/>
    </location>
</feature>
<proteinExistence type="predicted"/>
<feature type="region of interest" description="Disordered" evidence="1">
    <location>
        <begin position="723"/>
        <end position="742"/>
    </location>
</feature>
<gene>
    <name evidence="3" type="ORF">NADFUDRAFT_81660</name>
</gene>
<dbReference type="GO" id="GO:0016192">
    <property type="term" value="P:vesicle-mediated transport"/>
    <property type="evidence" value="ECO:0007669"/>
    <property type="project" value="InterPro"/>
</dbReference>
<dbReference type="GO" id="GO:0005085">
    <property type="term" value="F:guanyl-nucleotide exchange factor activity"/>
    <property type="evidence" value="ECO:0007669"/>
    <property type="project" value="InterPro"/>
</dbReference>
<protein>
    <recommendedName>
        <fullName evidence="2">VPS9 domain-containing protein</fullName>
    </recommendedName>
</protein>
<dbReference type="EMBL" id="KV454407">
    <property type="protein sequence ID" value="ODQ67042.1"/>
    <property type="molecule type" value="Genomic_DNA"/>
</dbReference>
<dbReference type="InterPro" id="IPR003123">
    <property type="entry name" value="VPS9"/>
</dbReference>
<dbReference type="Pfam" id="PF02204">
    <property type="entry name" value="VPS9"/>
    <property type="match status" value="1"/>
</dbReference>
<dbReference type="SUPFAM" id="SSF109993">
    <property type="entry name" value="VPS9 domain"/>
    <property type="match status" value="1"/>
</dbReference>
<organism evidence="3 4">
    <name type="scientific">Nadsonia fulvescens var. elongata DSM 6958</name>
    <dbReference type="NCBI Taxonomy" id="857566"/>
    <lineage>
        <taxon>Eukaryota</taxon>
        <taxon>Fungi</taxon>
        <taxon>Dikarya</taxon>
        <taxon>Ascomycota</taxon>
        <taxon>Saccharomycotina</taxon>
        <taxon>Dipodascomycetes</taxon>
        <taxon>Dipodascales</taxon>
        <taxon>Dipodascales incertae sedis</taxon>
        <taxon>Nadsonia</taxon>
    </lineage>
</organism>
<sequence length="852" mass="93452">MPVARSRTNSDLSRDFNNLSDSTLRSHLSLPNGVDGVQKATTIASLHNGNTINQNLETDISDHDGNDLNLLFENRSSIQRKPMFHTPAPAAPLTSETKTNGFSSYHPLSVEYTEDLEESNQIIEANVDAGVKSSVKPSSKSPIKDPEVTPRPSQGRNRAISTSQVTMEHHIRTNNDSSCQELPEALDIVIYDFFVSLDEPKYSRPLQPNDVSELFQSFYILFREKSLDYLKSVSVTTSLSCSNLSTTSPSKIVGRLRGNSAASNSNVGMPMESFEEMVQRKRNRSNREILVQNYLELAEKEICEKIYDKIFWLSNTRYDREYNEYLDSRIEALNTIGISTEQLDILDFSTQKLLSLLKPLSKYFTDLDESHNPREKLQNLIYMHHQLVEILKSSTSSSSPSSNADIILPSLIFCIVYFKSSNPFLNLLFIKRFRNEQKLEGEALYCLTNFEAALSFVGQISLQDLNLNESSLIEQGVSTSTINVLKTSRLIDFTCYTDDHLSSSNIPSAAADGRSNVGRGRRATSSPFNLGGLANSLVNGTVDSLNRPNNASFENTFKFLMGKLASSASLEKPSAVEKRGSSTSLSSTVSTKGSEETILGKHLISEVLSTTTGSSVGDSYDSESLLSVSSNNSGGSEISSTRLDSTVDSISLSKNSAQTTDTAPIATATNPNSTTFRQMLSFTRNMMTAPKATYIENITDEPSTSSLGAINSVGDALRSFRPASLSRSRSNSGNGMDLSSRGDRSLSYASSLSLTTNSPVNHSSLVTSSSSNDLVDLNKSGPNSTELNSNDKLTDNASISKNSESLTPTPIERFLTCTVDELTIGEISLLLEDYRRLSRHLQVSNQFDTTST</sequence>
<dbReference type="SMART" id="SM00167">
    <property type="entry name" value="VPS9"/>
    <property type="match status" value="1"/>
</dbReference>
<evidence type="ECO:0000313" key="3">
    <source>
        <dbReference type="EMBL" id="ODQ67042.1"/>
    </source>
</evidence>
<dbReference type="InterPro" id="IPR037191">
    <property type="entry name" value="VPS9_dom_sf"/>
</dbReference>
<name>A0A1E3PQ50_9ASCO</name>
<feature type="region of interest" description="Disordered" evidence="1">
    <location>
        <begin position="570"/>
        <end position="592"/>
    </location>
</feature>
<dbReference type="GO" id="GO:0005829">
    <property type="term" value="C:cytosol"/>
    <property type="evidence" value="ECO:0007669"/>
    <property type="project" value="TreeGrafter"/>
</dbReference>
<evidence type="ECO:0000256" key="1">
    <source>
        <dbReference type="SAM" id="MobiDB-lite"/>
    </source>
</evidence>
<feature type="compositionally biased region" description="Low complexity" evidence="1">
    <location>
        <begin position="131"/>
        <end position="141"/>
    </location>
</feature>
<feature type="domain" description="VPS9" evidence="2">
    <location>
        <begin position="320"/>
        <end position="466"/>
    </location>
</feature>
<keyword evidence="4" id="KW-1185">Reference proteome</keyword>
<dbReference type="Proteomes" id="UP000095009">
    <property type="component" value="Unassembled WGS sequence"/>
</dbReference>
<dbReference type="GO" id="GO:0031267">
    <property type="term" value="F:small GTPase binding"/>
    <property type="evidence" value="ECO:0007669"/>
    <property type="project" value="TreeGrafter"/>
</dbReference>
<accession>A0A1E3PQ50</accession>
<dbReference type="PANTHER" id="PTHR23101:SF25">
    <property type="entry name" value="GTPASE-ACTIVATING PROTEIN AND VPS9 DOMAIN-CONTAINING PROTEIN 1"/>
    <property type="match status" value="1"/>
</dbReference>
<feature type="compositionally biased region" description="Low complexity" evidence="1">
    <location>
        <begin position="726"/>
        <end position="735"/>
    </location>
</feature>
<evidence type="ECO:0000259" key="2">
    <source>
        <dbReference type="PROSITE" id="PS51205"/>
    </source>
</evidence>
<dbReference type="InterPro" id="IPR045046">
    <property type="entry name" value="Vps9-like"/>
</dbReference>
<dbReference type="GO" id="GO:0030139">
    <property type="term" value="C:endocytic vesicle"/>
    <property type="evidence" value="ECO:0007669"/>
    <property type="project" value="TreeGrafter"/>
</dbReference>
<feature type="compositionally biased region" description="Low complexity" evidence="1">
    <location>
        <begin position="755"/>
        <end position="780"/>
    </location>
</feature>
<feature type="region of interest" description="Disordered" evidence="1">
    <location>
        <begin position="612"/>
        <end position="643"/>
    </location>
</feature>
<dbReference type="AlphaFoldDB" id="A0A1E3PQ50"/>
<dbReference type="Gene3D" id="1.20.1050.80">
    <property type="entry name" value="VPS9 domain"/>
    <property type="match status" value="1"/>
</dbReference>
<evidence type="ECO:0000313" key="4">
    <source>
        <dbReference type="Proteomes" id="UP000095009"/>
    </source>
</evidence>
<dbReference type="PANTHER" id="PTHR23101">
    <property type="entry name" value="RAB GDP/GTP EXCHANGE FACTOR"/>
    <property type="match status" value="1"/>
</dbReference>
<dbReference type="OrthoDB" id="10264848at2759"/>